<keyword evidence="3" id="KW-1185">Reference proteome</keyword>
<accession>A0ABQ5KYH4</accession>
<feature type="region of interest" description="Disordered" evidence="1">
    <location>
        <begin position="1"/>
        <end position="48"/>
    </location>
</feature>
<keyword evidence="2" id="KW-0547">Nucleotide-binding</keyword>
<dbReference type="GO" id="GO:0005524">
    <property type="term" value="F:ATP binding"/>
    <property type="evidence" value="ECO:0007669"/>
    <property type="project" value="UniProtKB-KW"/>
</dbReference>
<sequence length="100" mass="10379">MKAEPSKGSGDTIDTKGAAKPEDGGSDKSDLTSQENVGLFNPGEDEKGASLTSCLKKIADKYGIVVSSSSLQLGSSSSTNEYLRLQADNMGLNLSIKPLP</sequence>
<comment type="caution">
    <text evidence="2">The sequence shown here is derived from an EMBL/GenBank/DDBJ whole genome shotgun (WGS) entry which is preliminary data.</text>
</comment>
<reference evidence="2" key="1">
    <citation type="submission" date="2022-03" db="EMBL/GenBank/DDBJ databases">
        <title>Draft genome sequence of Aduncisulcus paluster, a free-living microaerophilic Fornicata.</title>
        <authorList>
            <person name="Yuyama I."/>
            <person name="Kume K."/>
            <person name="Tamura T."/>
            <person name="Inagaki Y."/>
            <person name="Hashimoto T."/>
        </authorList>
    </citation>
    <scope>NUCLEOTIDE SEQUENCE</scope>
    <source>
        <strain evidence="2">NY0171</strain>
    </source>
</reference>
<organism evidence="2 3">
    <name type="scientific">Aduncisulcus paluster</name>
    <dbReference type="NCBI Taxonomy" id="2918883"/>
    <lineage>
        <taxon>Eukaryota</taxon>
        <taxon>Metamonada</taxon>
        <taxon>Carpediemonas-like organisms</taxon>
        <taxon>Aduncisulcus</taxon>
    </lineage>
</organism>
<dbReference type="Proteomes" id="UP001057375">
    <property type="component" value="Unassembled WGS sequence"/>
</dbReference>
<feature type="non-terminal residue" evidence="2">
    <location>
        <position position="100"/>
    </location>
</feature>
<evidence type="ECO:0000256" key="1">
    <source>
        <dbReference type="SAM" id="MobiDB-lite"/>
    </source>
</evidence>
<feature type="compositionally biased region" description="Basic and acidic residues" evidence="1">
    <location>
        <begin position="13"/>
        <end position="30"/>
    </location>
</feature>
<dbReference type="EMBL" id="BQXS01004696">
    <property type="protein sequence ID" value="GKT37489.1"/>
    <property type="molecule type" value="Genomic_DNA"/>
</dbReference>
<protein>
    <submittedName>
        <fullName evidence="2">ATP-binding cassette domain-containing protein</fullName>
    </submittedName>
</protein>
<name>A0ABQ5KYH4_9EUKA</name>
<keyword evidence="2" id="KW-0067">ATP-binding</keyword>
<gene>
    <name evidence="2" type="ORF">ADUPG1_003427</name>
</gene>
<evidence type="ECO:0000313" key="2">
    <source>
        <dbReference type="EMBL" id="GKT37489.1"/>
    </source>
</evidence>
<proteinExistence type="predicted"/>
<evidence type="ECO:0000313" key="3">
    <source>
        <dbReference type="Proteomes" id="UP001057375"/>
    </source>
</evidence>